<dbReference type="NCBIfam" id="TIGR03519">
    <property type="entry name" value="T9SS_PorP_fam"/>
    <property type="match status" value="1"/>
</dbReference>
<protein>
    <submittedName>
        <fullName evidence="1">Type IX secretion system membrane protein PorP/SprF</fullName>
    </submittedName>
</protein>
<dbReference type="Pfam" id="PF11751">
    <property type="entry name" value="PorP_SprF"/>
    <property type="match status" value="1"/>
</dbReference>
<evidence type="ECO:0000313" key="1">
    <source>
        <dbReference type="EMBL" id="WCT12686.1"/>
    </source>
</evidence>
<evidence type="ECO:0000313" key="2">
    <source>
        <dbReference type="Proteomes" id="UP001216139"/>
    </source>
</evidence>
<dbReference type="RefSeq" id="WP_273630949.1">
    <property type="nucleotide sequence ID" value="NZ_CP117167.1"/>
</dbReference>
<organism evidence="1 2">
    <name type="scientific">Mucilaginibacter jinjuensis</name>
    <dbReference type="NCBI Taxonomy" id="1176721"/>
    <lineage>
        <taxon>Bacteria</taxon>
        <taxon>Pseudomonadati</taxon>
        <taxon>Bacteroidota</taxon>
        <taxon>Sphingobacteriia</taxon>
        <taxon>Sphingobacteriales</taxon>
        <taxon>Sphingobacteriaceae</taxon>
        <taxon>Mucilaginibacter</taxon>
    </lineage>
</organism>
<accession>A0ABY7T8K3</accession>
<gene>
    <name evidence="1" type="ORF">PQO05_01915</name>
</gene>
<dbReference type="EMBL" id="CP117167">
    <property type="protein sequence ID" value="WCT12686.1"/>
    <property type="molecule type" value="Genomic_DNA"/>
</dbReference>
<sequence>MKRVFNLIIIFSIAANIGLAQQRPQYTQYVFNNYLLNPAVTGIENYTDLKMGYRKQWTGLDGAPTTSYLTFNMPIGNQFLNGDAAGSPAGGTENPMSRSYVQDYQAAAPHHGIGMTIVSDKAGPLTETNIDATYAYHIGLSPKWNMAVGVAAGVSYVGLNTSAITLEVDNDPAITNGIAGQWKPDLGAGIWIYTSNFYVGASAQQLLKSNLYFSTNTSTYNQSQTVPHYFFTSGVKLPVSDDVSFMPSIMLKVINPVPVSYDITGKLAFRDRFWIGGSYRHNDSFSALAGLNISSFINIGYSYDLTTSTLNTVSNGTHEIVIGILLNNRYKVTCPMRTF</sequence>
<proteinExistence type="predicted"/>
<dbReference type="Proteomes" id="UP001216139">
    <property type="component" value="Chromosome"/>
</dbReference>
<name>A0ABY7T8K3_9SPHI</name>
<reference evidence="1 2" key="1">
    <citation type="submission" date="2023-02" db="EMBL/GenBank/DDBJ databases">
        <title>Genome sequence of Mucilaginibacter jinjuensis strain KACC 16571.</title>
        <authorList>
            <person name="Kim S."/>
            <person name="Heo J."/>
            <person name="Kwon S.-W."/>
        </authorList>
    </citation>
    <scope>NUCLEOTIDE SEQUENCE [LARGE SCALE GENOMIC DNA]</scope>
    <source>
        <strain evidence="1 2">KACC 16571</strain>
    </source>
</reference>
<keyword evidence="2" id="KW-1185">Reference proteome</keyword>
<dbReference type="InterPro" id="IPR019861">
    <property type="entry name" value="PorP/SprF_Bacteroidetes"/>
</dbReference>